<evidence type="ECO:0008006" key="4">
    <source>
        <dbReference type="Google" id="ProtNLM"/>
    </source>
</evidence>
<feature type="transmembrane region" description="Helical" evidence="1">
    <location>
        <begin position="219"/>
        <end position="241"/>
    </location>
</feature>
<keyword evidence="3" id="KW-1185">Reference proteome</keyword>
<dbReference type="PANTHER" id="PTHR36978:SF4">
    <property type="entry name" value="P-LOOP CONTAINING NUCLEOSIDE TRIPHOSPHATE HYDROLASE PROTEIN"/>
    <property type="match status" value="1"/>
</dbReference>
<dbReference type="InterPro" id="IPR027417">
    <property type="entry name" value="P-loop_NTPase"/>
</dbReference>
<dbReference type="AlphaFoldDB" id="A0A9W9ZVT4"/>
<evidence type="ECO:0000313" key="2">
    <source>
        <dbReference type="EMBL" id="KAJ7386904.1"/>
    </source>
</evidence>
<comment type="caution">
    <text evidence="2">The sequence shown here is derived from an EMBL/GenBank/DDBJ whole genome shotgun (WGS) entry which is preliminary data.</text>
</comment>
<dbReference type="InterPro" id="IPR040632">
    <property type="entry name" value="Sulfotransfer_4"/>
</dbReference>
<protein>
    <recommendedName>
        <fullName evidence="4">Sulfotransferase family protein</fullName>
    </recommendedName>
</protein>
<dbReference type="Proteomes" id="UP001163046">
    <property type="component" value="Unassembled WGS sequence"/>
</dbReference>
<dbReference type="Pfam" id="PF17784">
    <property type="entry name" value="Sulfotransfer_4"/>
    <property type="match status" value="1"/>
</dbReference>
<gene>
    <name evidence="2" type="ORF">OS493_006938</name>
</gene>
<dbReference type="EMBL" id="MU825875">
    <property type="protein sequence ID" value="KAJ7386904.1"/>
    <property type="molecule type" value="Genomic_DNA"/>
</dbReference>
<dbReference type="Gene3D" id="3.40.50.300">
    <property type="entry name" value="P-loop containing nucleotide triphosphate hydrolases"/>
    <property type="match status" value="1"/>
</dbReference>
<organism evidence="2 3">
    <name type="scientific">Desmophyllum pertusum</name>
    <dbReference type="NCBI Taxonomy" id="174260"/>
    <lineage>
        <taxon>Eukaryota</taxon>
        <taxon>Metazoa</taxon>
        <taxon>Cnidaria</taxon>
        <taxon>Anthozoa</taxon>
        <taxon>Hexacorallia</taxon>
        <taxon>Scleractinia</taxon>
        <taxon>Caryophylliina</taxon>
        <taxon>Caryophylliidae</taxon>
        <taxon>Desmophyllum</taxon>
    </lineage>
</organism>
<keyword evidence="1" id="KW-0812">Transmembrane</keyword>
<reference evidence="2" key="1">
    <citation type="submission" date="2023-01" db="EMBL/GenBank/DDBJ databases">
        <title>Genome assembly of the deep-sea coral Lophelia pertusa.</title>
        <authorList>
            <person name="Herrera S."/>
            <person name="Cordes E."/>
        </authorList>
    </citation>
    <scope>NUCLEOTIDE SEQUENCE</scope>
    <source>
        <strain evidence="2">USNM1676648</strain>
        <tissue evidence="2">Polyp</tissue>
    </source>
</reference>
<keyword evidence="1" id="KW-0472">Membrane</keyword>
<accession>A0A9W9ZVT4</accession>
<dbReference type="SUPFAM" id="SSF52540">
    <property type="entry name" value="P-loop containing nucleoside triphosphate hydrolases"/>
    <property type="match status" value="1"/>
</dbReference>
<sequence length="242" mass="27923">MKVICAGLPKTATTSLAKALQVLGYNVYDFQEHYSFHRQQWLDSFETDRLPNFKEIYDGVDAITDVPPAFWFEEISATFPDSKVILTVRDSEEAWLKSWQGDVQVRILQLWTPFYVKILSSIVPSLRKDKHFFATLYQATLGSANPEATALFRVKYRQHNERVQAVIPAEKLLVFNVKQGWQPLCEFLGYEVPSTPFPRLNVANSDTKRRIFRVFKTEASAFFVYLLIVFLLATLFIAHIMA</sequence>
<name>A0A9W9ZVT4_9CNID</name>
<keyword evidence="1" id="KW-1133">Transmembrane helix</keyword>
<evidence type="ECO:0000313" key="3">
    <source>
        <dbReference type="Proteomes" id="UP001163046"/>
    </source>
</evidence>
<dbReference type="OrthoDB" id="272681at2759"/>
<evidence type="ECO:0000256" key="1">
    <source>
        <dbReference type="SAM" id="Phobius"/>
    </source>
</evidence>
<proteinExistence type="predicted"/>
<dbReference type="PANTHER" id="PTHR36978">
    <property type="entry name" value="P-LOOP CONTAINING NUCLEOTIDE TRIPHOSPHATE HYDROLASE"/>
    <property type="match status" value="1"/>
</dbReference>